<protein>
    <submittedName>
        <fullName evidence="2">Organic hydroperoxide resistance protein</fullName>
    </submittedName>
</protein>
<dbReference type="EMBL" id="PDWW01000012">
    <property type="protein sequence ID" value="KAF1725081.1"/>
    <property type="molecule type" value="Genomic_DNA"/>
</dbReference>
<dbReference type="Gene3D" id="2.20.25.10">
    <property type="match status" value="1"/>
</dbReference>
<organism evidence="2 3">
    <name type="scientific">Pseudoxanthomonas japonensis</name>
    <dbReference type="NCBI Taxonomy" id="69284"/>
    <lineage>
        <taxon>Bacteria</taxon>
        <taxon>Pseudomonadati</taxon>
        <taxon>Pseudomonadota</taxon>
        <taxon>Gammaproteobacteria</taxon>
        <taxon>Lysobacterales</taxon>
        <taxon>Lysobacteraceae</taxon>
        <taxon>Pseudoxanthomonas</taxon>
    </lineage>
</organism>
<dbReference type="InterPro" id="IPR036102">
    <property type="entry name" value="OsmC/Ohrsf"/>
</dbReference>
<dbReference type="NCBIfam" id="TIGR03561">
    <property type="entry name" value="organ_hyd_perox"/>
    <property type="match status" value="1"/>
</dbReference>
<dbReference type="PANTHER" id="PTHR33797:SF2">
    <property type="entry name" value="ORGANIC HYDROPEROXIDE RESISTANCE PROTEIN-LIKE"/>
    <property type="match status" value="1"/>
</dbReference>
<dbReference type="Proteomes" id="UP000781710">
    <property type="component" value="Unassembled WGS sequence"/>
</dbReference>
<evidence type="ECO:0000313" key="2">
    <source>
        <dbReference type="EMBL" id="KAF1725081.1"/>
    </source>
</evidence>
<dbReference type="Pfam" id="PF02566">
    <property type="entry name" value="OsmC"/>
    <property type="match status" value="1"/>
</dbReference>
<evidence type="ECO:0000313" key="3">
    <source>
        <dbReference type="Proteomes" id="UP000781710"/>
    </source>
</evidence>
<dbReference type="InterPro" id="IPR019953">
    <property type="entry name" value="OHR"/>
</dbReference>
<proteinExistence type="inferred from homology"/>
<gene>
    <name evidence="2" type="ORF">CSC78_09895</name>
</gene>
<dbReference type="RefSeq" id="WP_162337749.1">
    <property type="nucleotide sequence ID" value="NZ_JBHSRQ010000004.1"/>
</dbReference>
<keyword evidence="3" id="KW-1185">Reference proteome</keyword>
<evidence type="ECO:0000256" key="1">
    <source>
        <dbReference type="ARBA" id="ARBA00007378"/>
    </source>
</evidence>
<accession>A0ABQ6ZH42</accession>
<reference evidence="2 3" key="1">
    <citation type="submission" date="2017-10" db="EMBL/GenBank/DDBJ databases">
        <title>Whole genome sequencing of members of genus Pseudoxanthomonas.</title>
        <authorList>
            <person name="Kumar S."/>
            <person name="Bansal K."/>
            <person name="Kaur A."/>
            <person name="Patil P."/>
            <person name="Sharma S."/>
            <person name="Patil P.B."/>
        </authorList>
    </citation>
    <scope>NUCLEOTIDE SEQUENCE [LARGE SCALE GENOMIC DNA]</scope>
    <source>
        <strain evidence="2 3">DSM 17109</strain>
    </source>
</reference>
<dbReference type="InterPro" id="IPR015946">
    <property type="entry name" value="KH_dom-like_a/b"/>
</dbReference>
<dbReference type="SUPFAM" id="SSF82784">
    <property type="entry name" value="OsmC-like"/>
    <property type="match status" value="1"/>
</dbReference>
<comment type="caution">
    <text evidence="2">The sequence shown here is derived from an EMBL/GenBank/DDBJ whole genome shotgun (WGS) entry which is preliminary data.</text>
</comment>
<dbReference type="Gene3D" id="3.30.300.20">
    <property type="match status" value="1"/>
</dbReference>
<dbReference type="InterPro" id="IPR003718">
    <property type="entry name" value="OsmC/Ohr_fam"/>
</dbReference>
<name>A0ABQ6ZH42_9GAMM</name>
<sequence>MSIEKILYTATATASGGREGQATSSDGVLDVKLITPRELGGAGGDGTNPEQLFAAGYSACFLGALKFVAGKQKVALPASTTVTGKVGIGQIPTGFGIQAELTIAAPGVDREQLQALVDAAHIVCPYSNATRGNIDVTLVLAA</sequence>
<dbReference type="PANTHER" id="PTHR33797">
    <property type="entry name" value="ORGANIC HYDROPEROXIDE RESISTANCE PROTEIN-LIKE"/>
    <property type="match status" value="1"/>
</dbReference>
<comment type="similarity">
    <text evidence="1">Belongs to the OsmC/Ohr family.</text>
</comment>